<dbReference type="SMART" id="SM00314">
    <property type="entry name" value="RA"/>
    <property type="match status" value="1"/>
</dbReference>
<dbReference type="SUPFAM" id="SSF54236">
    <property type="entry name" value="Ubiquitin-like"/>
    <property type="match status" value="1"/>
</dbReference>
<dbReference type="Gene3D" id="1.20.5.110">
    <property type="match status" value="1"/>
</dbReference>
<evidence type="ECO:0000259" key="1">
    <source>
        <dbReference type="PROSITE" id="PS50200"/>
    </source>
</evidence>
<dbReference type="InterPro" id="IPR011524">
    <property type="entry name" value="SARAH_dom"/>
</dbReference>
<protein>
    <submittedName>
        <fullName evidence="4">Ras association domain-containing protein 1-like isoform X1</fullName>
    </submittedName>
</protein>
<dbReference type="PROSITE" id="PS50951">
    <property type="entry name" value="SARAH"/>
    <property type="match status" value="1"/>
</dbReference>
<dbReference type="CDD" id="cd21892">
    <property type="entry name" value="SARAH_RASSF5"/>
    <property type="match status" value="1"/>
</dbReference>
<evidence type="ECO:0000313" key="4">
    <source>
        <dbReference type="RefSeq" id="XP_032827355.1"/>
    </source>
</evidence>
<dbReference type="Gene3D" id="3.10.20.90">
    <property type="entry name" value="Phosphatidylinositol 3-kinase Catalytic Subunit, Chain A, domain 1"/>
    <property type="match status" value="1"/>
</dbReference>
<dbReference type="RefSeq" id="XP_032827355.1">
    <property type="nucleotide sequence ID" value="XM_032971464.1"/>
</dbReference>
<keyword evidence="3" id="KW-1185">Reference proteome</keyword>
<reference evidence="4" key="1">
    <citation type="submission" date="2025-08" db="UniProtKB">
        <authorList>
            <consortium name="RefSeq"/>
        </authorList>
    </citation>
    <scope>IDENTIFICATION</scope>
    <source>
        <tissue evidence="4">Sperm</tissue>
    </source>
</reference>
<evidence type="ECO:0000313" key="3">
    <source>
        <dbReference type="Proteomes" id="UP001318040"/>
    </source>
</evidence>
<gene>
    <name evidence="4" type="primary">LOC116952269</name>
</gene>
<dbReference type="PANTHER" id="PTHR22738">
    <property type="entry name" value="RASSF"/>
    <property type="match status" value="1"/>
</dbReference>
<dbReference type="PANTHER" id="PTHR22738:SF10">
    <property type="entry name" value="RAS ASSOCIATION DOMAIN-CONTAINING PROTEIN 1 HOMOLOG"/>
    <property type="match status" value="1"/>
</dbReference>
<dbReference type="Pfam" id="PF16517">
    <property type="entry name" value="Nore1-SARAH"/>
    <property type="match status" value="1"/>
</dbReference>
<organism evidence="3 4">
    <name type="scientific">Petromyzon marinus</name>
    <name type="common">Sea lamprey</name>
    <dbReference type="NCBI Taxonomy" id="7757"/>
    <lineage>
        <taxon>Eukaryota</taxon>
        <taxon>Metazoa</taxon>
        <taxon>Chordata</taxon>
        <taxon>Craniata</taxon>
        <taxon>Vertebrata</taxon>
        <taxon>Cyclostomata</taxon>
        <taxon>Hyperoartia</taxon>
        <taxon>Petromyzontiformes</taxon>
        <taxon>Petromyzontidae</taxon>
        <taxon>Petromyzon</taxon>
    </lineage>
</organism>
<feature type="domain" description="Ras-associating" evidence="1">
    <location>
        <begin position="140"/>
        <end position="230"/>
    </location>
</feature>
<proteinExistence type="predicted"/>
<sequence length="282" mass="31470">MSSGYSSLDDDVEMEQFFTAKPTFIQRARNRFILEKQDSKKVIEEVSEKTSTCGVDLKAKISEFNSQVDNGMVITLQADDSYTGFIRVHMSLSRPISVESGKRPPSIYEALRSGAGAGGAAGGGGGGGATASSLSVSAGLRRRTSFYLPHDAVKQLHVSSATTAREVIEALLRKFMVLDSPRKFAIFQRCESNGQVTLRKMADTEHPLYLRLMSGPDCDAMRFLLKENFSEDVEWDAFSLPELHNFLRILDKEERKHAEVVSRNYARYRDRLRTTLADKLPT</sequence>
<dbReference type="InterPro" id="IPR000159">
    <property type="entry name" value="RA_dom"/>
</dbReference>
<dbReference type="InterPro" id="IPR033614">
    <property type="entry name" value="RASSF1-6"/>
</dbReference>
<dbReference type="PROSITE" id="PS50200">
    <property type="entry name" value="RA"/>
    <property type="match status" value="1"/>
</dbReference>
<dbReference type="AlphaFoldDB" id="A0AAJ7U2A8"/>
<name>A0AAJ7U2A8_PETMA</name>
<evidence type="ECO:0000259" key="2">
    <source>
        <dbReference type="PROSITE" id="PS50951"/>
    </source>
</evidence>
<dbReference type="InterPro" id="IPR029071">
    <property type="entry name" value="Ubiquitin-like_domsf"/>
</dbReference>
<dbReference type="Proteomes" id="UP001318040">
    <property type="component" value="Chromosome 46"/>
</dbReference>
<dbReference type="Pfam" id="PF00788">
    <property type="entry name" value="RA"/>
    <property type="match status" value="1"/>
</dbReference>
<dbReference type="GO" id="GO:0007165">
    <property type="term" value="P:signal transduction"/>
    <property type="evidence" value="ECO:0007669"/>
    <property type="project" value="InterPro"/>
</dbReference>
<feature type="domain" description="SARAH" evidence="2">
    <location>
        <begin position="232"/>
        <end position="279"/>
    </location>
</feature>
<accession>A0AAJ7U2A8</accession>
<dbReference type="KEGG" id="pmrn:116952269"/>